<dbReference type="PANTHER" id="PTHR36206:SF16">
    <property type="entry name" value="TRANSCRIPTION FACTOR DOMAIN-CONTAINING PROTEIN-RELATED"/>
    <property type="match status" value="1"/>
</dbReference>
<keyword evidence="5" id="KW-0804">Transcription</keyword>
<evidence type="ECO:0000313" key="9">
    <source>
        <dbReference type="Proteomes" id="UP001320420"/>
    </source>
</evidence>
<evidence type="ECO:0000256" key="4">
    <source>
        <dbReference type="ARBA" id="ARBA00023125"/>
    </source>
</evidence>
<reference evidence="8 9" key="1">
    <citation type="submission" date="2024-02" db="EMBL/GenBank/DDBJ databases">
        <title>De novo assembly and annotation of 12 fungi associated with fruit tree decline syndrome in Ontario, Canada.</title>
        <authorList>
            <person name="Sulman M."/>
            <person name="Ellouze W."/>
            <person name="Ilyukhin E."/>
        </authorList>
    </citation>
    <scope>NUCLEOTIDE SEQUENCE [LARGE SCALE GENOMIC DNA]</scope>
    <source>
        <strain evidence="8 9">M11/M66-122</strain>
    </source>
</reference>
<dbReference type="PANTHER" id="PTHR36206">
    <property type="entry name" value="ASPERCRYPTIN BIOSYNTHESIS CLUSTER-SPECIFIC TRANSCRIPTION REGULATOR ATNN-RELATED"/>
    <property type="match status" value="1"/>
</dbReference>
<comment type="caution">
    <text evidence="8">The sequence shown here is derived from an EMBL/GenBank/DDBJ whole genome shotgun (WGS) entry which is preliminary data.</text>
</comment>
<feature type="compositionally biased region" description="Polar residues" evidence="7">
    <location>
        <begin position="453"/>
        <end position="463"/>
    </location>
</feature>
<dbReference type="AlphaFoldDB" id="A0AAN9V6R9"/>
<evidence type="ECO:0000313" key="8">
    <source>
        <dbReference type="EMBL" id="KAK7754553.1"/>
    </source>
</evidence>
<gene>
    <name evidence="8" type="ORF">SLS62_003574</name>
</gene>
<organism evidence="8 9">
    <name type="scientific">Diatrype stigma</name>
    <dbReference type="NCBI Taxonomy" id="117547"/>
    <lineage>
        <taxon>Eukaryota</taxon>
        <taxon>Fungi</taxon>
        <taxon>Dikarya</taxon>
        <taxon>Ascomycota</taxon>
        <taxon>Pezizomycotina</taxon>
        <taxon>Sordariomycetes</taxon>
        <taxon>Xylariomycetidae</taxon>
        <taxon>Xylariales</taxon>
        <taxon>Diatrypaceae</taxon>
        <taxon>Diatrype</taxon>
    </lineage>
</organism>
<dbReference type="InterPro" id="IPR052360">
    <property type="entry name" value="Transcr_Regulatory_Proteins"/>
</dbReference>
<evidence type="ECO:0000256" key="3">
    <source>
        <dbReference type="ARBA" id="ARBA00023015"/>
    </source>
</evidence>
<evidence type="ECO:0000256" key="6">
    <source>
        <dbReference type="ARBA" id="ARBA00023242"/>
    </source>
</evidence>
<protein>
    <recommendedName>
        <fullName evidence="10">C6 zinc finger domain protein</fullName>
    </recommendedName>
</protein>
<keyword evidence="9" id="KW-1185">Reference proteome</keyword>
<dbReference type="GO" id="GO:0003677">
    <property type="term" value="F:DNA binding"/>
    <property type="evidence" value="ECO:0007669"/>
    <property type="project" value="UniProtKB-KW"/>
</dbReference>
<feature type="region of interest" description="Disordered" evidence="7">
    <location>
        <begin position="520"/>
        <end position="547"/>
    </location>
</feature>
<name>A0AAN9V6R9_9PEZI</name>
<sequence length="547" mass="61212">MARKGNQKVRTGCLTCNTGRKCDGYPVRPPPGAIWHRPKHISNGVGNPGEGRALHFFSEMAGPYLAGPLDPYFWTRLAMQFSQFEPAVRHSLISISALYEQLQYGNSTNTGSGSEQPRALLTDNNFALCHYNAAIRELKALNNEPLVLLVCILFVCIEFLQGNREAAIEHCRHGIVIYKNVEDAFPWTREYLGPIFRRLNMVPLFFGVLPGTFPRVTELGDSFPAFASRTDAQFYLDDVMNRTIHLVRHGDMYSLGGRDPERDPVAPEFLEEQIRINCALDDWQLRFQELESKSPTPPPDQVKEQCSLVVRYNIARIWVNTTFKGDEMVFDEHIDAFKLMVDEADKLGSVVGSPSASAAQAPPPRFIFEMGFTPMFYFVVLKCRDLATRIRALALVKTLGVARENMWDTSGMWVTGRRVIELEHGINLDANGQPCGDPASVDWTTRPPDGARTRSTSTDSKMTMQADESGRMVTGRMAGFYMRSPEGNIYIHSEFLPEAVGPVPIEIDLNPRLDIMVNPYKSTPGVQEPSSDLSAVEESLQQSLPLA</sequence>
<evidence type="ECO:0000256" key="7">
    <source>
        <dbReference type="SAM" id="MobiDB-lite"/>
    </source>
</evidence>
<keyword evidence="1" id="KW-0479">Metal-binding</keyword>
<keyword evidence="2" id="KW-0862">Zinc</keyword>
<keyword evidence="6" id="KW-0539">Nucleus</keyword>
<dbReference type="Proteomes" id="UP001320420">
    <property type="component" value="Unassembled WGS sequence"/>
</dbReference>
<accession>A0AAN9V6R9</accession>
<keyword evidence="4" id="KW-0238">DNA-binding</keyword>
<dbReference type="GO" id="GO:0046872">
    <property type="term" value="F:metal ion binding"/>
    <property type="evidence" value="ECO:0007669"/>
    <property type="project" value="UniProtKB-KW"/>
</dbReference>
<keyword evidence="3" id="KW-0805">Transcription regulation</keyword>
<evidence type="ECO:0000256" key="2">
    <source>
        <dbReference type="ARBA" id="ARBA00022833"/>
    </source>
</evidence>
<evidence type="ECO:0008006" key="10">
    <source>
        <dbReference type="Google" id="ProtNLM"/>
    </source>
</evidence>
<proteinExistence type="predicted"/>
<dbReference type="EMBL" id="JAKJXP020000020">
    <property type="protein sequence ID" value="KAK7754553.1"/>
    <property type="molecule type" value="Genomic_DNA"/>
</dbReference>
<evidence type="ECO:0000256" key="5">
    <source>
        <dbReference type="ARBA" id="ARBA00023163"/>
    </source>
</evidence>
<feature type="region of interest" description="Disordered" evidence="7">
    <location>
        <begin position="431"/>
        <end position="464"/>
    </location>
</feature>
<evidence type="ECO:0000256" key="1">
    <source>
        <dbReference type="ARBA" id="ARBA00022723"/>
    </source>
</evidence>